<dbReference type="GO" id="GO:0005737">
    <property type="term" value="C:cytoplasm"/>
    <property type="evidence" value="ECO:0007669"/>
    <property type="project" value="TreeGrafter"/>
</dbReference>
<comment type="caution">
    <text evidence="2">The sequence shown here is derived from an EMBL/GenBank/DDBJ whole genome shotgun (WGS) entry which is preliminary data.</text>
</comment>
<dbReference type="SUPFAM" id="SSF56300">
    <property type="entry name" value="Metallo-dependent phosphatases"/>
    <property type="match status" value="1"/>
</dbReference>
<evidence type="ECO:0000259" key="1">
    <source>
        <dbReference type="Pfam" id="PF00149"/>
    </source>
</evidence>
<name>A0A0F9GNV2_9ZZZZ</name>
<dbReference type="PANTHER" id="PTHR42850">
    <property type="entry name" value="METALLOPHOSPHOESTERASE"/>
    <property type="match status" value="1"/>
</dbReference>
<gene>
    <name evidence="2" type="ORF">LCGC14_1803060</name>
</gene>
<reference evidence="2" key="1">
    <citation type="journal article" date="2015" name="Nature">
        <title>Complex archaea that bridge the gap between prokaryotes and eukaryotes.</title>
        <authorList>
            <person name="Spang A."/>
            <person name="Saw J.H."/>
            <person name="Jorgensen S.L."/>
            <person name="Zaremba-Niedzwiedzka K."/>
            <person name="Martijn J."/>
            <person name="Lind A.E."/>
            <person name="van Eijk R."/>
            <person name="Schleper C."/>
            <person name="Guy L."/>
            <person name="Ettema T.J."/>
        </authorList>
    </citation>
    <scope>NUCLEOTIDE SEQUENCE</scope>
</reference>
<dbReference type="Gene3D" id="3.60.21.10">
    <property type="match status" value="1"/>
</dbReference>
<protein>
    <recommendedName>
        <fullName evidence="1">Calcineurin-like phosphoesterase domain-containing protein</fullName>
    </recommendedName>
</protein>
<sequence>MTTHYDIIPDTHADIDRLTQTLSTLGYVADREVWGHPEGRIAAFLGDFIDMGRANRAVLTLVRTMRDQGNAVAIMGNHELNALLYHQPGLNADGSDDGYMRAHSDKDRAQHQTFLDEFPVGHADTAEMLGWFMTLPLFLDLGGLRLVHACWDDVRIETILARRPSGLLARDDLQEIALENDASGFAEAVLTTLKGPEAELPTPYFFHDIKGHKRTGLRLKWWQSGAMTWRDAALSGPDPATLPTTPIEGEVAFRAYDAETKPVFFGHYKRLGSPAIDAPNAVCLDYPRATCAYKWAGENQLDSKNLILID</sequence>
<organism evidence="2">
    <name type="scientific">marine sediment metagenome</name>
    <dbReference type="NCBI Taxonomy" id="412755"/>
    <lineage>
        <taxon>unclassified sequences</taxon>
        <taxon>metagenomes</taxon>
        <taxon>ecological metagenomes</taxon>
    </lineage>
</organism>
<dbReference type="InterPro" id="IPR050126">
    <property type="entry name" value="Ap4A_hydrolase"/>
</dbReference>
<dbReference type="PANTHER" id="PTHR42850:SF7">
    <property type="entry name" value="BIS(5'-NUCLEOSYL)-TETRAPHOSPHATASE PRPE [ASYMMETRICAL]"/>
    <property type="match status" value="1"/>
</dbReference>
<evidence type="ECO:0000313" key="2">
    <source>
        <dbReference type="EMBL" id="KKM00575.1"/>
    </source>
</evidence>
<dbReference type="InterPro" id="IPR029052">
    <property type="entry name" value="Metallo-depent_PP-like"/>
</dbReference>
<feature type="domain" description="Calcineurin-like phosphoesterase" evidence="1">
    <location>
        <begin position="7"/>
        <end position="155"/>
    </location>
</feature>
<dbReference type="Pfam" id="PF00149">
    <property type="entry name" value="Metallophos"/>
    <property type="match status" value="1"/>
</dbReference>
<dbReference type="EMBL" id="LAZR01017402">
    <property type="protein sequence ID" value="KKM00575.1"/>
    <property type="molecule type" value="Genomic_DNA"/>
</dbReference>
<accession>A0A0F9GNV2</accession>
<proteinExistence type="predicted"/>
<dbReference type="GO" id="GO:0016791">
    <property type="term" value="F:phosphatase activity"/>
    <property type="evidence" value="ECO:0007669"/>
    <property type="project" value="TreeGrafter"/>
</dbReference>
<dbReference type="AlphaFoldDB" id="A0A0F9GNV2"/>
<dbReference type="InterPro" id="IPR004843">
    <property type="entry name" value="Calcineurin-like_PHP"/>
</dbReference>